<dbReference type="EMBL" id="JAMWBK010000002">
    <property type="protein sequence ID" value="KAJ8907944.1"/>
    <property type="molecule type" value="Genomic_DNA"/>
</dbReference>
<proteinExistence type="predicted"/>
<name>A0AAV8V0X0_9RHOD</name>
<feature type="compositionally biased region" description="Low complexity" evidence="1">
    <location>
        <begin position="210"/>
        <end position="230"/>
    </location>
</feature>
<gene>
    <name evidence="2" type="ORF">NDN08_008047</name>
</gene>
<evidence type="ECO:0008006" key="4">
    <source>
        <dbReference type="Google" id="ProtNLM"/>
    </source>
</evidence>
<comment type="caution">
    <text evidence="2">The sequence shown here is derived from an EMBL/GenBank/DDBJ whole genome shotgun (WGS) entry which is preliminary data.</text>
</comment>
<feature type="region of interest" description="Disordered" evidence="1">
    <location>
        <begin position="143"/>
        <end position="172"/>
    </location>
</feature>
<feature type="compositionally biased region" description="Polar residues" evidence="1">
    <location>
        <begin position="231"/>
        <end position="246"/>
    </location>
</feature>
<reference evidence="2 3" key="1">
    <citation type="journal article" date="2023" name="Nat. Commun.">
        <title>Origin of minicircular mitochondrial genomes in red algae.</title>
        <authorList>
            <person name="Lee Y."/>
            <person name="Cho C.H."/>
            <person name="Lee Y.M."/>
            <person name="Park S.I."/>
            <person name="Yang J.H."/>
            <person name="West J.A."/>
            <person name="Bhattacharya D."/>
            <person name="Yoon H.S."/>
        </authorList>
    </citation>
    <scope>NUCLEOTIDE SEQUENCE [LARGE SCALE GENOMIC DNA]</scope>
    <source>
        <strain evidence="2 3">CCMP1338</strain>
        <tissue evidence="2">Whole cell</tissue>
    </source>
</reference>
<feature type="compositionally biased region" description="Basic residues" evidence="1">
    <location>
        <begin position="187"/>
        <end position="197"/>
    </location>
</feature>
<protein>
    <recommendedName>
        <fullName evidence="4">Peroxin-14</fullName>
    </recommendedName>
</protein>
<organism evidence="2 3">
    <name type="scientific">Rhodosorus marinus</name>
    <dbReference type="NCBI Taxonomy" id="101924"/>
    <lineage>
        <taxon>Eukaryota</taxon>
        <taxon>Rhodophyta</taxon>
        <taxon>Stylonematophyceae</taxon>
        <taxon>Stylonematales</taxon>
        <taxon>Stylonemataceae</taxon>
        <taxon>Rhodosorus</taxon>
    </lineage>
</organism>
<feature type="compositionally biased region" description="Basic and acidic residues" evidence="1">
    <location>
        <begin position="157"/>
        <end position="172"/>
    </location>
</feature>
<feature type="region of interest" description="Disordered" evidence="1">
    <location>
        <begin position="187"/>
        <end position="246"/>
    </location>
</feature>
<dbReference type="AlphaFoldDB" id="A0AAV8V0X0"/>
<evidence type="ECO:0000313" key="3">
    <source>
        <dbReference type="Proteomes" id="UP001157974"/>
    </source>
</evidence>
<keyword evidence="3" id="KW-1185">Reference proteome</keyword>
<evidence type="ECO:0000313" key="2">
    <source>
        <dbReference type="EMBL" id="KAJ8907944.1"/>
    </source>
</evidence>
<evidence type="ECO:0000256" key="1">
    <source>
        <dbReference type="SAM" id="MobiDB-lite"/>
    </source>
</evidence>
<dbReference type="Proteomes" id="UP001157974">
    <property type="component" value="Unassembled WGS sequence"/>
</dbReference>
<sequence>MEIHYIMDGEAFVGNGLVLQRGGKVSNRQTVVCSLDRERKDGWKKAAAVVAAGFSLLGRPDQAMAARGGGAMFRMTESAAEFVLPSERETKKRQDKGNESMQAVKNAAMTGLKAAPYVVAVGAAVGGGYFALQRFQQRQVQKFQQDLQSTSPGISDAEWKTGARPQRKEREDTAAIAKQILEKSKTKYKFRERKPARTRAPAVKLDIFQTPPTESESEAPPASETPEPETGAQSETTSPESADSTASFEEVVVKYVSGESDVAQATAAAKSSNLTDVEAAATISSVSVAVVEDQVRKIVGDLESMMSSAAKPPPLREIQALATTVARGRSLAKDAFGKEISVTLPGSVLGAEMSEEIYRLHAMAVLAKGNVQDQTGTRELEDLQVLLGVSTESASAMYEEVVKAMMQEAMEQANLDPQAKEMMEKLKSTFSEENVGGPGGMGEDVNADVMQMMFALQQLMSEQGVSPEEAQEMRSMLKEMGIDVQELLNSAETIVSSLGPDARPLIDSLKKLLVEDDATEVAVVDTPSAALPAEENPAESSTD</sequence>
<accession>A0AAV8V0X0</accession>